<dbReference type="Pfam" id="PF03816">
    <property type="entry name" value="LytR_cpsA_psr"/>
    <property type="match status" value="1"/>
</dbReference>
<dbReference type="STRING" id="1193713.GCA_001636315_04038"/>
<evidence type="ECO:0000256" key="5">
    <source>
        <dbReference type="ARBA" id="ARBA00022968"/>
    </source>
</evidence>
<organism evidence="13 14">
    <name type="scientific">Neobacillus mesonae</name>
    <dbReference type="NCBI Taxonomy" id="1193713"/>
    <lineage>
        <taxon>Bacteria</taxon>
        <taxon>Bacillati</taxon>
        <taxon>Bacillota</taxon>
        <taxon>Bacilli</taxon>
        <taxon>Bacillales</taxon>
        <taxon>Bacillaceae</taxon>
        <taxon>Neobacillus</taxon>
    </lineage>
</organism>
<evidence type="ECO:0000256" key="9">
    <source>
        <dbReference type="ARBA" id="ARBA00023163"/>
    </source>
</evidence>
<dbReference type="GO" id="GO:0071555">
    <property type="term" value="P:cell wall organization"/>
    <property type="evidence" value="ECO:0007669"/>
    <property type="project" value="UniProtKB-KW"/>
</dbReference>
<reference evidence="13 14" key="1">
    <citation type="submission" date="2017-07" db="EMBL/GenBank/DDBJ databases">
        <title>The complete genome sequence of Bacillus mesonae strain H20-5, an efficient strain improving plant abiotic stress resistance.</title>
        <authorList>
            <person name="Kim S.Y."/>
            <person name="Song H."/>
            <person name="Sang M.K."/>
            <person name="Weon H.-Y."/>
            <person name="Song J."/>
        </authorList>
    </citation>
    <scope>NUCLEOTIDE SEQUENCE [LARGE SCALE GENOMIC DNA]</scope>
    <source>
        <strain evidence="13 14">H20-5</strain>
    </source>
</reference>
<keyword evidence="4" id="KW-0812">Transmembrane</keyword>
<dbReference type="OrthoDB" id="9782542at2"/>
<evidence type="ECO:0000256" key="8">
    <source>
        <dbReference type="ARBA" id="ARBA00023136"/>
    </source>
</evidence>
<feature type="domain" description="Cell envelope-related transcriptional attenuator" evidence="12">
    <location>
        <begin position="84"/>
        <end position="227"/>
    </location>
</feature>
<comment type="similarity">
    <text evidence="2">Belongs to the LytR/CpsA/Psr (LCP) family.</text>
</comment>
<proteinExistence type="inferred from homology"/>
<dbReference type="GO" id="GO:0005886">
    <property type="term" value="C:plasma membrane"/>
    <property type="evidence" value="ECO:0007669"/>
    <property type="project" value="UniProtKB-SubCell"/>
</dbReference>
<dbReference type="AlphaFoldDB" id="A0A3T0HVN0"/>
<dbReference type="InterPro" id="IPR004474">
    <property type="entry name" value="LytR_CpsA_psr"/>
</dbReference>
<evidence type="ECO:0000256" key="7">
    <source>
        <dbReference type="ARBA" id="ARBA00023015"/>
    </source>
</evidence>
<dbReference type="Proteomes" id="UP000282892">
    <property type="component" value="Chromosome"/>
</dbReference>
<evidence type="ECO:0000313" key="14">
    <source>
        <dbReference type="Proteomes" id="UP000282892"/>
    </source>
</evidence>
<dbReference type="RefSeq" id="WP_066394754.1">
    <property type="nucleotide sequence ID" value="NZ_CP022572.1"/>
</dbReference>
<evidence type="ECO:0000256" key="4">
    <source>
        <dbReference type="ARBA" id="ARBA00022692"/>
    </source>
</evidence>
<accession>A0A3T0HVN0</accession>
<dbReference type="NCBIfam" id="TIGR00350">
    <property type="entry name" value="lytR_cpsA_psr"/>
    <property type="match status" value="1"/>
</dbReference>
<comment type="function">
    <text evidence="10">Involved in SarA attenuation. Affects resistance to oxacillin and teicoplanin, as well as the synthesis of virulence factors.</text>
</comment>
<keyword evidence="9" id="KW-0804">Transcription</keyword>
<evidence type="ECO:0000313" key="13">
    <source>
        <dbReference type="EMBL" id="AZU61204.1"/>
    </source>
</evidence>
<evidence type="ECO:0000256" key="3">
    <source>
        <dbReference type="ARBA" id="ARBA00022475"/>
    </source>
</evidence>
<evidence type="ECO:0000259" key="12">
    <source>
        <dbReference type="Pfam" id="PF03816"/>
    </source>
</evidence>
<evidence type="ECO:0000256" key="2">
    <source>
        <dbReference type="ARBA" id="ARBA00006068"/>
    </source>
</evidence>
<dbReference type="Gene3D" id="3.40.630.190">
    <property type="entry name" value="LCP protein"/>
    <property type="match status" value="1"/>
</dbReference>
<keyword evidence="8" id="KW-0472">Membrane</keyword>
<evidence type="ECO:0000256" key="1">
    <source>
        <dbReference type="ARBA" id="ARBA00004401"/>
    </source>
</evidence>
<keyword evidence="6" id="KW-1133">Transmembrane helix</keyword>
<evidence type="ECO:0000256" key="10">
    <source>
        <dbReference type="ARBA" id="ARBA00037178"/>
    </source>
</evidence>
<keyword evidence="7" id="KW-0805">Transcription regulation</keyword>
<dbReference type="EMBL" id="CP022572">
    <property type="protein sequence ID" value="AZU61204.1"/>
    <property type="molecule type" value="Genomic_DNA"/>
</dbReference>
<keyword evidence="14" id="KW-1185">Reference proteome</keyword>
<keyword evidence="3" id="KW-1003">Cell membrane</keyword>
<dbReference type="PANTHER" id="PTHR33392">
    <property type="entry name" value="POLYISOPRENYL-TEICHOIC ACID--PEPTIDOGLYCAN TEICHOIC ACID TRANSFERASE TAGU"/>
    <property type="match status" value="1"/>
</dbReference>
<keyword evidence="5" id="KW-0735">Signal-anchor</keyword>
<dbReference type="PANTHER" id="PTHR33392:SF8">
    <property type="entry name" value="REGULATORY PROTEIN MSRR"/>
    <property type="match status" value="1"/>
</dbReference>
<protein>
    <recommendedName>
        <fullName evidence="11">Regulatory protein MsrR</fullName>
    </recommendedName>
</protein>
<dbReference type="KEGG" id="nmk:CHR53_07990"/>
<evidence type="ECO:0000256" key="11">
    <source>
        <dbReference type="ARBA" id="ARBA00040752"/>
    </source>
</evidence>
<sequence>MRSERHKGKKKRRWRSILLVFLLLVCAGIGYSYFQYKQGVNQSLKKMDQNPSKVVYSFEGQKDQYGDTNILMLGSDARGKEKSRSDTIMIAHFNEDKGTFKLTSIMRDSYLEIPGHGKHKINAAFALGGPELMRQTIKQNFDIDLQYYAIVDFQGFVQLIDEAFPNGVEIDVEKEMKKNIGVKLEPGLQRLNGKQLLGYVRFRHDAMSDFGRVERQQKTIKAIKDQLSGLQTIAKLPKLIGVVSPYVNTNMKTSDVLFMAKDFLSEKRGTIDTFRIPVENSFTEPRVQGEGLVLDIDVEKNKEALHQFITK</sequence>
<name>A0A3T0HVN0_9BACI</name>
<gene>
    <name evidence="13" type="ORF">CHR53_07990</name>
</gene>
<comment type="subcellular location">
    <subcellularLocation>
        <location evidence="1">Cell membrane</location>
        <topology evidence="1">Single-pass type II membrane protein</topology>
    </subcellularLocation>
</comment>
<evidence type="ECO:0000256" key="6">
    <source>
        <dbReference type="ARBA" id="ARBA00022989"/>
    </source>
</evidence>
<dbReference type="InterPro" id="IPR050922">
    <property type="entry name" value="LytR/CpsA/Psr_CW_biosynth"/>
</dbReference>